<dbReference type="Proteomes" id="UP000234331">
    <property type="component" value="Unassembled WGS sequence"/>
</dbReference>
<feature type="compositionally biased region" description="Polar residues" evidence="1">
    <location>
        <begin position="45"/>
        <end position="57"/>
    </location>
</feature>
<proteinExistence type="predicted"/>
<accession>A0A2I2KNS4</accession>
<dbReference type="AlphaFoldDB" id="A0A2I2KNS4"/>
<organism evidence="2 3">
    <name type="scientific">Frankia canadensis</name>
    <dbReference type="NCBI Taxonomy" id="1836972"/>
    <lineage>
        <taxon>Bacteria</taxon>
        <taxon>Bacillati</taxon>
        <taxon>Actinomycetota</taxon>
        <taxon>Actinomycetes</taxon>
        <taxon>Frankiales</taxon>
        <taxon>Frankiaceae</taxon>
        <taxon>Frankia</taxon>
    </lineage>
</organism>
<reference evidence="2 3" key="1">
    <citation type="submission" date="2017-06" db="EMBL/GenBank/DDBJ databases">
        <authorList>
            <person name="Kim H.J."/>
            <person name="Triplett B.A."/>
        </authorList>
    </citation>
    <scope>NUCLEOTIDE SEQUENCE [LARGE SCALE GENOMIC DNA]</scope>
    <source>
        <strain evidence="2">FRACA_ARgP5</strain>
    </source>
</reference>
<dbReference type="EMBL" id="FZMO01000093">
    <property type="protein sequence ID" value="SNQ47327.1"/>
    <property type="molecule type" value="Genomic_DNA"/>
</dbReference>
<evidence type="ECO:0000313" key="3">
    <source>
        <dbReference type="Proteomes" id="UP000234331"/>
    </source>
</evidence>
<feature type="region of interest" description="Disordered" evidence="1">
    <location>
        <begin position="44"/>
        <end position="80"/>
    </location>
</feature>
<name>A0A2I2KNS4_9ACTN</name>
<protein>
    <submittedName>
        <fullName evidence="2">Uncharacterized protein</fullName>
    </submittedName>
</protein>
<sequence>MPHHRRPRSIFTTTGEYRLARRRRGATPCAVDGFAVVLGGGARSTHAQGHKSQSTVCPTHRVSVPRSTMGDATDPLRRAT</sequence>
<evidence type="ECO:0000313" key="2">
    <source>
        <dbReference type="EMBL" id="SNQ47327.1"/>
    </source>
</evidence>
<keyword evidence="3" id="KW-1185">Reference proteome</keyword>
<evidence type="ECO:0000256" key="1">
    <source>
        <dbReference type="SAM" id="MobiDB-lite"/>
    </source>
</evidence>
<gene>
    <name evidence="2" type="ORF">FRACA_1820009</name>
</gene>